<evidence type="ECO:0000256" key="1">
    <source>
        <dbReference type="SAM" id="Coils"/>
    </source>
</evidence>
<protein>
    <submittedName>
        <fullName evidence="2">Uncharacterized protein</fullName>
    </submittedName>
</protein>
<comment type="caution">
    <text evidence="2">The sequence shown here is derived from an EMBL/GenBank/DDBJ whole genome shotgun (WGS) entry which is preliminary data.</text>
</comment>
<dbReference type="OrthoDB" id="1367171at2"/>
<organism evidence="2 3">
    <name type="scientific">Patiriisocius marinistellae</name>
    <dbReference type="NCBI Taxonomy" id="2494560"/>
    <lineage>
        <taxon>Bacteria</taxon>
        <taxon>Pseudomonadati</taxon>
        <taxon>Bacteroidota</taxon>
        <taxon>Flavobacteriia</taxon>
        <taxon>Flavobacteriales</taxon>
        <taxon>Flavobacteriaceae</taxon>
        <taxon>Patiriisocius</taxon>
    </lineage>
</organism>
<keyword evidence="3" id="KW-1185">Reference proteome</keyword>
<proteinExistence type="predicted"/>
<keyword evidence="1" id="KW-0175">Coiled coil</keyword>
<name>A0A5J4FZC9_9FLAO</name>
<evidence type="ECO:0000313" key="2">
    <source>
        <dbReference type="EMBL" id="GEQ87463.1"/>
    </source>
</evidence>
<reference evidence="2 3" key="1">
    <citation type="submission" date="2019-08" db="EMBL/GenBank/DDBJ databases">
        <title>Ulvibacter marinistellae sp. nov., isolated from a starfish, Patiria pectinifera.</title>
        <authorList>
            <person name="Kawano K."/>
            <person name="Ushijima N."/>
            <person name="Kihara M."/>
            <person name="Itoh H."/>
        </authorList>
    </citation>
    <scope>NUCLEOTIDE SEQUENCE [LARGE SCALE GENOMIC DNA]</scope>
    <source>
        <strain evidence="2 3">KK4</strain>
    </source>
</reference>
<dbReference type="EMBL" id="BKCF01000028">
    <property type="protein sequence ID" value="GEQ87463.1"/>
    <property type="molecule type" value="Genomic_DNA"/>
</dbReference>
<dbReference type="Proteomes" id="UP000326994">
    <property type="component" value="Unassembled WGS sequence"/>
</dbReference>
<accession>A0A5J4FZC9</accession>
<evidence type="ECO:0000313" key="3">
    <source>
        <dbReference type="Proteomes" id="UP000326994"/>
    </source>
</evidence>
<gene>
    <name evidence="2" type="ORF">ULMS_29710</name>
</gene>
<dbReference type="RefSeq" id="WP_151895386.1">
    <property type="nucleotide sequence ID" value="NZ_BKCF01000028.1"/>
</dbReference>
<dbReference type="AlphaFoldDB" id="A0A5J4FZC9"/>
<feature type="coiled-coil region" evidence="1">
    <location>
        <begin position="10"/>
        <end position="37"/>
    </location>
</feature>
<sequence>MHWKRCDYRIESLRLTIEGLEKSIVELEKKLKEIEWYDGIWFLEEVEPIIGLSFIALQNYINSSIYDRFETLNNQYEKYKIGKLVNDAKRTEIELIIGIANYFKHRDDENDLRKGTSSILLDCGLKINKEIDITESPIIKGLELLTEKWDLSDLIIIIDKWRENLWIEIKKH</sequence>